<dbReference type="AlphaFoldDB" id="A0A5N6W1Q1"/>
<dbReference type="EMBL" id="ML738318">
    <property type="protein sequence ID" value="KAE8314552.1"/>
    <property type="molecule type" value="Genomic_DNA"/>
</dbReference>
<proteinExistence type="predicted"/>
<keyword evidence="2" id="KW-1185">Reference proteome</keyword>
<gene>
    <name evidence="1" type="ORF">BDV41DRAFT_533783</name>
</gene>
<sequence>MDSVPVANATGGATVFAGIRGFVTFDMSSSAGTATCRRSLSIGLAPLSTGNCLHRIQRLLVISLG</sequence>
<dbReference type="Proteomes" id="UP000325433">
    <property type="component" value="Unassembled WGS sequence"/>
</dbReference>
<organism evidence="1 2">
    <name type="scientific">Aspergillus transmontanensis</name>
    <dbReference type="NCBI Taxonomy" id="1034304"/>
    <lineage>
        <taxon>Eukaryota</taxon>
        <taxon>Fungi</taxon>
        <taxon>Dikarya</taxon>
        <taxon>Ascomycota</taxon>
        <taxon>Pezizomycotina</taxon>
        <taxon>Eurotiomycetes</taxon>
        <taxon>Eurotiomycetidae</taxon>
        <taxon>Eurotiales</taxon>
        <taxon>Aspergillaceae</taxon>
        <taxon>Aspergillus</taxon>
        <taxon>Aspergillus subgen. Circumdati</taxon>
    </lineage>
</organism>
<name>A0A5N6W1Q1_9EURO</name>
<protein>
    <submittedName>
        <fullName evidence="1">Uncharacterized protein</fullName>
    </submittedName>
</protein>
<evidence type="ECO:0000313" key="1">
    <source>
        <dbReference type="EMBL" id="KAE8314552.1"/>
    </source>
</evidence>
<accession>A0A5N6W1Q1</accession>
<evidence type="ECO:0000313" key="2">
    <source>
        <dbReference type="Proteomes" id="UP000325433"/>
    </source>
</evidence>
<reference evidence="2" key="1">
    <citation type="submission" date="2019-04" db="EMBL/GenBank/DDBJ databases">
        <title>Friends and foes A comparative genomics studyof 23 Aspergillus species from section Flavi.</title>
        <authorList>
            <consortium name="DOE Joint Genome Institute"/>
            <person name="Kjaerbolling I."/>
            <person name="Vesth T."/>
            <person name="Frisvad J.C."/>
            <person name="Nybo J.L."/>
            <person name="Theobald S."/>
            <person name="Kildgaard S."/>
            <person name="Isbrandt T."/>
            <person name="Kuo A."/>
            <person name="Sato A."/>
            <person name="Lyhne E.K."/>
            <person name="Kogle M.E."/>
            <person name="Wiebenga A."/>
            <person name="Kun R.S."/>
            <person name="Lubbers R.J."/>
            <person name="Makela M.R."/>
            <person name="Barry K."/>
            <person name="Chovatia M."/>
            <person name="Clum A."/>
            <person name="Daum C."/>
            <person name="Haridas S."/>
            <person name="He G."/>
            <person name="LaButti K."/>
            <person name="Lipzen A."/>
            <person name="Mondo S."/>
            <person name="Riley R."/>
            <person name="Salamov A."/>
            <person name="Simmons B.A."/>
            <person name="Magnuson J.K."/>
            <person name="Henrissat B."/>
            <person name="Mortensen U.H."/>
            <person name="Larsen T.O."/>
            <person name="Devries R.P."/>
            <person name="Grigoriev I.V."/>
            <person name="Machida M."/>
            <person name="Baker S.E."/>
            <person name="Andersen M.R."/>
        </authorList>
    </citation>
    <scope>NUCLEOTIDE SEQUENCE [LARGE SCALE GENOMIC DNA]</scope>
    <source>
        <strain evidence="2">CBS 130015</strain>
    </source>
</reference>